<reference evidence="2" key="1">
    <citation type="journal article" date="2022" name="Mol. Ecol. Resour.">
        <title>The genomes of chicory, endive, great burdock and yacon provide insights into Asteraceae palaeo-polyploidization history and plant inulin production.</title>
        <authorList>
            <person name="Fan W."/>
            <person name="Wang S."/>
            <person name="Wang H."/>
            <person name="Wang A."/>
            <person name="Jiang F."/>
            <person name="Liu H."/>
            <person name="Zhao H."/>
            <person name="Xu D."/>
            <person name="Zhang Y."/>
        </authorList>
    </citation>
    <scope>NUCLEOTIDE SEQUENCE [LARGE SCALE GENOMIC DNA]</scope>
    <source>
        <strain evidence="2">cv. Punajuju</strain>
    </source>
</reference>
<evidence type="ECO:0000313" key="2">
    <source>
        <dbReference type="Proteomes" id="UP001055811"/>
    </source>
</evidence>
<protein>
    <submittedName>
        <fullName evidence="1">Uncharacterized protein</fullName>
    </submittedName>
</protein>
<name>A0ACB9BM30_CICIN</name>
<reference evidence="1 2" key="2">
    <citation type="journal article" date="2022" name="Mol. Ecol. Resour.">
        <title>The genomes of chicory, endive, great burdock and yacon provide insights into Asteraceae paleo-polyploidization history and plant inulin production.</title>
        <authorList>
            <person name="Fan W."/>
            <person name="Wang S."/>
            <person name="Wang H."/>
            <person name="Wang A."/>
            <person name="Jiang F."/>
            <person name="Liu H."/>
            <person name="Zhao H."/>
            <person name="Xu D."/>
            <person name="Zhang Y."/>
        </authorList>
    </citation>
    <scope>NUCLEOTIDE SEQUENCE [LARGE SCALE GENOMIC DNA]</scope>
    <source>
        <strain evidence="2">cv. Punajuju</strain>
        <tissue evidence="1">Leaves</tissue>
    </source>
</reference>
<sequence length="103" mass="11740">MQPTMWNLRVSKEVGDANEVYKGFENPFMMQINHGGFFSRVSYRNWYGGDDEGLPIEPIGGLFMDEESTHDEGFTYESANSPISEPHPSDRVVYVNSPLFDQV</sequence>
<accession>A0ACB9BM30</accession>
<comment type="caution">
    <text evidence="1">The sequence shown here is derived from an EMBL/GenBank/DDBJ whole genome shotgun (WGS) entry which is preliminary data.</text>
</comment>
<dbReference type="Proteomes" id="UP001055811">
    <property type="component" value="Linkage Group LG06"/>
</dbReference>
<organism evidence="1 2">
    <name type="scientific">Cichorium intybus</name>
    <name type="common">Chicory</name>
    <dbReference type="NCBI Taxonomy" id="13427"/>
    <lineage>
        <taxon>Eukaryota</taxon>
        <taxon>Viridiplantae</taxon>
        <taxon>Streptophyta</taxon>
        <taxon>Embryophyta</taxon>
        <taxon>Tracheophyta</taxon>
        <taxon>Spermatophyta</taxon>
        <taxon>Magnoliopsida</taxon>
        <taxon>eudicotyledons</taxon>
        <taxon>Gunneridae</taxon>
        <taxon>Pentapetalae</taxon>
        <taxon>asterids</taxon>
        <taxon>campanulids</taxon>
        <taxon>Asterales</taxon>
        <taxon>Asteraceae</taxon>
        <taxon>Cichorioideae</taxon>
        <taxon>Cichorieae</taxon>
        <taxon>Cichoriinae</taxon>
        <taxon>Cichorium</taxon>
    </lineage>
</organism>
<dbReference type="EMBL" id="CM042014">
    <property type="protein sequence ID" value="KAI3723081.1"/>
    <property type="molecule type" value="Genomic_DNA"/>
</dbReference>
<proteinExistence type="predicted"/>
<keyword evidence="2" id="KW-1185">Reference proteome</keyword>
<evidence type="ECO:0000313" key="1">
    <source>
        <dbReference type="EMBL" id="KAI3723081.1"/>
    </source>
</evidence>
<gene>
    <name evidence="1" type="ORF">L2E82_34420</name>
</gene>